<dbReference type="InterPro" id="IPR014014">
    <property type="entry name" value="RNA_helicase_DEAD_Q_motif"/>
</dbReference>
<dbReference type="PROSITE" id="PS51192">
    <property type="entry name" value="HELICASE_ATP_BIND_1"/>
    <property type="match status" value="1"/>
</dbReference>
<dbReference type="GO" id="GO:0005829">
    <property type="term" value="C:cytosol"/>
    <property type="evidence" value="ECO:0007669"/>
    <property type="project" value="TreeGrafter"/>
</dbReference>
<keyword evidence="5 15" id="KW-0347">Helicase</keyword>
<keyword evidence="3" id="KW-0547">Nucleotide-binding</keyword>
<comment type="similarity">
    <text evidence="7">Belongs to the DEAD box helicase family.</text>
</comment>
<dbReference type="SMART" id="SM00490">
    <property type="entry name" value="HELICc"/>
    <property type="match status" value="1"/>
</dbReference>
<dbReference type="PANTHER" id="PTHR47959">
    <property type="entry name" value="ATP-DEPENDENT RNA HELICASE RHLE-RELATED"/>
    <property type="match status" value="1"/>
</dbReference>
<evidence type="ECO:0000256" key="10">
    <source>
        <dbReference type="PROSITE-ProRule" id="PRU00552"/>
    </source>
</evidence>
<dbReference type="Gene3D" id="3.40.50.300">
    <property type="entry name" value="P-loop containing nucleotide triphosphate hydrolases"/>
    <property type="match status" value="2"/>
</dbReference>
<dbReference type="GO" id="GO:0003676">
    <property type="term" value="F:nucleic acid binding"/>
    <property type="evidence" value="ECO:0007669"/>
    <property type="project" value="InterPro"/>
</dbReference>
<dbReference type="GO" id="GO:0005524">
    <property type="term" value="F:ATP binding"/>
    <property type="evidence" value="ECO:0007669"/>
    <property type="project" value="UniProtKB-KW"/>
</dbReference>
<keyword evidence="6" id="KW-0067">ATP-binding</keyword>
<keyword evidence="4" id="KW-0378">Hydrolase</keyword>
<feature type="domain" description="DEAD-box RNA helicase Q" evidence="14">
    <location>
        <begin position="1"/>
        <end position="29"/>
    </location>
</feature>
<dbReference type="GO" id="GO:0009266">
    <property type="term" value="P:response to temperature stimulus"/>
    <property type="evidence" value="ECO:0007669"/>
    <property type="project" value="UniProtKB-ARBA"/>
</dbReference>
<dbReference type="Pfam" id="PF00270">
    <property type="entry name" value="DEAD"/>
    <property type="match status" value="1"/>
</dbReference>
<evidence type="ECO:0000259" key="13">
    <source>
        <dbReference type="PROSITE" id="PS51194"/>
    </source>
</evidence>
<dbReference type="InterPro" id="IPR014001">
    <property type="entry name" value="Helicase_ATP-bd"/>
</dbReference>
<dbReference type="GO" id="GO:0016787">
    <property type="term" value="F:hydrolase activity"/>
    <property type="evidence" value="ECO:0007669"/>
    <property type="project" value="UniProtKB-KW"/>
</dbReference>
<sequence>MSFKQFQFMAQINSNISTCGYEHPTPIQEKAIPEVMSGKDILGLAQTGTGKTAAFALPIIEKLAGGPRGNVRALIIAPTRELAEQITTSFKELAADTGLRILAVYGGVGKKPQFDAFNRGVEILVACPGRLLDHLNNHDLKLTSVATLVLDEADQMFDMGFFPDIRRILKHLPSKRQTLLFSATMPADIRKLADETLTNPKEIRIKLEQPLDLITQALYPVSKRQKSDLLVHILQKDPVEGSTLIFTRTKYGAKNLAKKLEKSGFSTSALQGNMSQNQRNMALEGFRDGTFKILVATDIAARGIDVSRVAQVVNFDLPSTAEAYTHRIGRTGRAERSGRAISFMCYDDQAMVKAIEKLQGKTIKRIAIDGFYMEEASEQQEQKGNQVPRKHNRRPKKQTGPRPSGNRQKKPAAKAKKSTDPKRASNIFGLGQKGK</sequence>
<dbReference type="PROSITE" id="PS51194">
    <property type="entry name" value="HELICASE_CTER"/>
    <property type="match status" value="1"/>
</dbReference>
<dbReference type="OrthoDB" id="9805696at2"/>
<dbReference type="InterPro" id="IPR027417">
    <property type="entry name" value="P-loop_NTPase"/>
</dbReference>
<keyword evidence="2" id="KW-0963">Cytoplasm</keyword>
<dbReference type="eggNOG" id="COG0513">
    <property type="taxonomic scope" value="Bacteria"/>
</dbReference>
<name>M1NA97_DESSD</name>
<reference evidence="16" key="1">
    <citation type="journal article" date="2013" name="Stand. Genomic Sci.">
        <title>Complete genome sequence of Desulfocapsa sulfexigens, a marine deltaproteobacterium specialized in disproportionating inorganic sulfur compounds.</title>
        <authorList>
            <person name="Finster K.W."/>
            <person name="Kjeldsen K.U."/>
            <person name="Kube M."/>
            <person name="Reinhardt R."/>
            <person name="Mussmann M."/>
            <person name="Amann R."/>
            <person name="Schreiber L."/>
        </authorList>
    </citation>
    <scope>NUCLEOTIDE SEQUENCE [LARGE SCALE GENOMIC DNA]</scope>
    <source>
        <strain evidence="16">DSM 10523 / SB164P1</strain>
    </source>
</reference>
<accession>M1NA97</accession>
<evidence type="ECO:0000256" key="8">
    <source>
        <dbReference type="ARBA" id="ARBA00047984"/>
    </source>
</evidence>
<feature type="domain" description="Helicase C-terminal" evidence="13">
    <location>
        <begin position="213"/>
        <end position="379"/>
    </location>
</feature>
<evidence type="ECO:0000256" key="1">
    <source>
        <dbReference type="ARBA" id="ARBA00012552"/>
    </source>
</evidence>
<feature type="domain" description="Helicase ATP-binding" evidence="12">
    <location>
        <begin position="32"/>
        <end position="203"/>
    </location>
</feature>
<dbReference type="Pfam" id="PF00271">
    <property type="entry name" value="Helicase_C"/>
    <property type="match status" value="1"/>
</dbReference>
<dbReference type="AlphaFoldDB" id="M1NA97"/>
<keyword evidence="16" id="KW-1185">Reference proteome</keyword>
<evidence type="ECO:0000256" key="5">
    <source>
        <dbReference type="ARBA" id="ARBA00022806"/>
    </source>
</evidence>
<dbReference type="PATRIC" id="fig|1167006.5.peg.216"/>
<evidence type="ECO:0000256" key="7">
    <source>
        <dbReference type="ARBA" id="ARBA00038437"/>
    </source>
</evidence>
<dbReference type="Proteomes" id="UP000011721">
    <property type="component" value="Chromosome"/>
</dbReference>
<evidence type="ECO:0000313" key="16">
    <source>
        <dbReference type="Proteomes" id="UP000011721"/>
    </source>
</evidence>
<gene>
    <name evidence="15" type="ordered locus">UWK_00193</name>
</gene>
<evidence type="ECO:0000313" key="15">
    <source>
        <dbReference type="EMBL" id="AGF76779.1"/>
    </source>
</evidence>
<feature type="compositionally biased region" description="Basic residues" evidence="11">
    <location>
        <begin position="388"/>
        <end position="399"/>
    </location>
</feature>
<dbReference type="GO" id="GO:0003724">
    <property type="term" value="F:RNA helicase activity"/>
    <property type="evidence" value="ECO:0007669"/>
    <property type="project" value="UniProtKB-EC"/>
</dbReference>
<dbReference type="CDD" id="cd00268">
    <property type="entry name" value="DEADc"/>
    <property type="match status" value="1"/>
</dbReference>
<dbReference type="HOGENOM" id="CLU_003041_28_3_7"/>
<comment type="catalytic activity">
    <reaction evidence="8">
        <text>ATP + H2O = ADP + phosphate + H(+)</text>
        <dbReference type="Rhea" id="RHEA:13065"/>
        <dbReference type="ChEBI" id="CHEBI:15377"/>
        <dbReference type="ChEBI" id="CHEBI:15378"/>
        <dbReference type="ChEBI" id="CHEBI:30616"/>
        <dbReference type="ChEBI" id="CHEBI:43474"/>
        <dbReference type="ChEBI" id="CHEBI:456216"/>
        <dbReference type="EC" id="3.6.4.13"/>
    </reaction>
</comment>
<dbReference type="PROSITE" id="PS51195">
    <property type="entry name" value="Q_MOTIF"/>
    <property type="match status" value="1"/>
</dbReference>
<dbReference type="InterPro" id="IPR001650">
    <property type="entry name" value="Helicase_C-like"/>
</dbReference>
<evidence type="ECO:0000259" key="12">
    <source>
        <dbReference type="PROSITE" id="PS51192"/>
    </source>
</evidence>
<dbReference type="SUPFAM" id="SSF52540">
    <property type="entry name" value="P-loop containing nucleoside triphosphate hydrolases"/>
    <property type="match status" value="1"/>
</dbReference>
<organism evidence="15 16">
    <name type="scientific">Desulfocapsa sulfexigens (strain DSM 10523 / SB164P1)</name>
    <dbReference type="NCBI Taxonomy" id="1167006"/>
    <lineage>
        <taxon>Bacteria</taxon>
        <taxon>Pseudomonadati</taxon>
        <taxon>Thermodesulfobacteriota</taxon>
        <taxon>Desulfobulbia</taxon>
        <taxon>Desulfobulbales</taxon>
        <taxon>Desulfocapsaceae</taxon>
        <taxon>Desulfocapsa</taxon>
    </lineage>
</organism>
<evidence type="ECO:0000256" key="3">
    <source>
        <dbReference type="ARBA" id="ARBA00022741"/>
    </source>
</evidence>
<dbReference type="EC" id="3.6.4.13" evidence="1"/>
<feature type="region of interest" description="Disordered" evidence="11">
    <location>
        <begin position="377"/>
        <end position="435"/>
    </location>
</feature>
<dbReference type="InterPro" id="IPR050079">
    <property type="entry name" value="DEAD_box_RNA_helicase"/>
</dbReference>
<evidence type="ECO:0000256" key="9">
    <source>
        <dbReference type="ARBA" id="ARBA00074363"/>
    </source>
</evidence>
<evidence type="ECO:0000256" key="6">
    <source>
        <dbReference type="ARBA" id="ARBA00022840"/>
    </source>
</evidence>
<dbReference type="STRING" id="1167006.UWK_00193"/>
<dbReference type="RefSeq" id="WP_015402478.1">
    <property type="nucleotide sequence ID" value="NC_020304.1"/>
</dbReference>
<dbReference type="EMBL" id="CP003985">
    <property type="protein sequence ID" value="AGF76779.1"/>
    <property type="molecule type" value="Genomic_DNA"/>
</dbReference>
<dbReference type="SMART" id="SM00487">
    <property type="entry name" value="DEXDc"/>
    <property type="match status" value="1"/>
</dbReference>
<proteinExistence type="inferred from homology"/>
<dbReference type="PANTHER" id="PTHR47959:SF13">
    <property type="entry name" value="ATP-DEPENDENT RNA HELICASE RHLE"/>
    <property type="match status" value="1"/>
</dbReference>
<dbReference type="FunFam" id="3.40.50.300:FF:000108">
    <property type="entry name" value="ATP-dependent RNA helicase RhlE"/>
    <property type="match status" value="1"/>
</dbReference>
<evidence type="ECO:0000256" key="2">
    <source>
        <dbReference type="ARBA" id="ARBA00022490"/>
    </source>
</evidence>
<evidence type="ECO:0000256" key="11">
    <source>
        <dbReference type="SAM" id="MobiDB-lite"/>
    </source>
</evidence>
<feature type="compositionally biased region" description="Basic residues" evidence="11">
    <location>
        <begin position="407"/>
        <end position="416"/>
    </location>
</feature>
<dbReference type="InterPro" id="IPR011545">
    <property type="entry name" value="DEAD/DEAH_box_helicase_dom"/>
</dbReference>
<dbReference type="GO" id="GO:0042255">
    <property type="term" value="P:ribosome assembly"/>
    <property type="evidence" value="ECO:0007669"/>
    <property type="project" value="UniProtKB-ARBA"/>
</dbReference>
<evidence type="ECO:0000256" key="4">
    <source>
        <dbReference type="ARBA" id="ARBA00022801"/>
    </source>
</evidence>
<dbReference type="InterPro" id="IPR044742">
    <property type="entry name" value="DEAD/DEAH_RhlB"/>
</dbReference>
<dbReference type="KEGG" id="dsf:UWK_00193"/>
<feature type="short sequence motif" description="Q motif" evidence="10">
    <location>
        <begin position="1"/>
        <end position="29"/>
    </location>
</feature>
<evidence type="ECO:0000259" key="14">
    <source>
        <dbReference type="PROSITE" id="PS51195"/>
    </source>
</evidence>
<protein>
    <recommendedName>
        <fullName evidence="9">DEAD-box ATP-dependent RNA helicase RhpA</fullName>
        <ecNumber evidence="1">3.6.4.13</ecNumber>
    </recommendedName>
</protein>
<dbReference type="CDD" id="cd18787">
    <property type="entry name" value="SF2_C_DEAD"/>
    <property type="match status" value="1"/>
</dbReference>